<dbReference type="InterPro" id="IPR051564">
    <property type="entry name" value="LRR_receptor-like_kinase"/>
</dbReference>
<dbReference type="GO" id="GO:0016020">
    <property type="term" value="C:membrane"/>
    <property type="evidence" value="ECO:0007669"/>
    <property type="project" value="TreeGrafter"/>
</dbReference>
<dbReference type="Proteomes" id="UP000077755">
    <property type="component" value="Chromosome 1"/>
</dbReference>
<keyword evidence="3" id="KW-1185">Reference proteome</keyword>
<gene>
    <name evidence="2" type="ORF">DCAR_0103355</name>
</gene>
<sequence length="204" mass="23051">MEDGANKSFLAECETLRNIRHRNLIKIITACSSTDFKGNDFKALVFEFMSNGSLDNWLHPSYQGDNRNLTLLERLNISIDYGICNQLSTEGDVYSYGILLLEIFSGKRPTESSIQIDGACNLQDYVREALPKRVMDVAHPRIGLDQDEHDLIVKQSHSRDAMLTCLTSIFEVGILCSDENPQKRIDMGVALKKLLVARDQLLQQ</sequence>
<dbReference type="AlphaFoldDB" id="A0AAF0W830"/>
<evidence type="ECO:0000313" key="2">
    <source>
        <dbReference type="EMBL" id="WOG84174.1"/>
    </source>
</evidence>
<evidence type="ECO:0000313" key="3">
    <source>
        <dbReference type="Proteomes" id="UP000077755"/>
    </source>
</evidence>
<dbReference type="SUPFAM" id="SSF56112">
    <property type="entry name" value="Protein kinase-like (PK-like)"/>
    <property type="match status" value="1"/>
</dbReference>
<dbReference type="PANTHER" id="PTHR48055:SF55">
    <property type="entry name" value="PROTEIN KINASE DOMAIN-CONTAINING PROTEIN"/>
    <property type="match status" value="1"/>
</dbReference>
<protein>
    <recommendedName>
        <fullName evidence="1">Serine-threonine/tyrosine-protein kinase catalytic domain-containing protein</fullName>
    </recommendedName>
</protein>
<dbReference type="EMBL" id="CP093343">
    <property type="protein sequence ID" value="WOG84174.1"/>
    <property type="molecule type" value="Genomic_DNA"/>
</dbReference>
<proteinExistence type="predicted"/>
<dbReference type="GO" id="GO:0004672">
    <property type="term" value="F:protein kinase activity"/>
    <property type="evidence" value="ECO:0007669"/>
    <property type="project" value="InterPro"/>
</dbReference>
<dbReference type="InterPro" id="IPR001245">
    <property type="entry name" value="Ser-Thr/Tyr_kinase_cat_dom"/>
</dbReference>
<feature type="domain" description="Serine-threonine/tyrosine-protein kinase catalytic" evidence="1">
    <location>
        <begin position="5"/>
        <end position="78"/>
    </location>
</feature>
<dbReference type="Pfam" id="PF07714">
    <property type="entry name" value="PK_Tyr_Ser-Thr"/>
    <property type="match status" value="1"/>
</dbReference>
<dbReference type="InterPro" id="IPR011009">
    <property type="entry name" value="Kinase-like_dom_sf"/>
</dbReference>
<reference evidence="2" key="2">
    <citation type="submission" date="2022-03" db="EMBL/GenBank/DDBJ databases">
        <title>Draft title - Genomic analysis of global carrot germplasm unveils the trajectory of domestication and the origin of high carotenoid orange carrot.</title>
        <authorList>
            <person name="Iorizzo M."/>
            <person name="Ellison S."/>
            <person name="Senalik D."/>
            <person name="Macko-Podgorni A."/>
            <person name="Grzebelus D."/>
            <person name="Bostan H."/>
            <person name="Rolling W."/>
            <person name="Curaba J."/>
            <person name="Simon P."/>
        </authorList>
    </citation>
    <scope>NUCLEOTIDE SEQUENCE</scope>
    <source>
        <tissue evidence="2">Leaf</tissue>
    </source>
</reference>
<reference evidence="2" key="1">
    <citation type="journal article" date="2016" name="Nat. Genet.">
        <title>A high-quality carrot genome assembly provides new insights into carotenoid accumulation and asterid genome evolution.</title>
        <authorList>
            <person name="Iorizzo M."/>
            <person name="Ellison S."/>
            <person name="Senalik D."/>
            <person name="Zeng P."/>
            <person name="Satapoomin P."/>
            <person name="Huang J."/>
            <person name="Bowman M."/>
            <person name="Iovene M."/>
            <person name="Sanseverino W."/>
            <person name="Cavagnaro P."/>
            <person name="Yildiz M."/>
            <person name="Macko-Podgorni A."/>
            <person name="Moranska E."/>
            <person name="Grzebelus E."/>
            <person name="Grzebelus D."/>
            <person name="Ashrafi H."/>
            <person name="Zheng Z."/>
            <person name="Cheng S."/>
            <person name="Spooner D."/>
            <person name="Van Deynze A."/>
            <person name="Simon P."/>
        </authorList>
    </citation>
    <scope>NUCLEOTIDE SEQUENCE</scope>
    <source>
        <tissue evidence="2">Leaf</tissue>
    </source>
</reference>
<accession>A0AAF0W830</accession>
<name>A0AAF0W830_DAUCS</name>
<dbReference type="Gene3D" id="1.10.510.10">
    <property type="entry name" value="Transferase(Phosphotransferase) domain 1"/>
    <property type="match status" value="2"/>
</dbReference>
<dbReference type="PANTHER" id="PTHR48055">
    <property type="entry name" value="LEUCINE-RICH REPEAT RECEPTOR PROTEIN KINASE EMS1"/>
    <property type="match status" value="1"/>
</dbReference>
<evidence type="ECO:0000259" key="1">
    <source>
        <dbReference type="Pfam" id="PF07714"/>
    </source>
</evidence>
<organism evidence="2 3">
    <name type="scientific">Daucus carota subsp. sativus</name>
    <name type="common">Carrot</name>
    <dbReference type="NCBI Taxonomy" id="79200"/>
    <lineage>
        <taxon>Eukaryota</taxon>
        <taxon>Viridiplantae</taxon>
        <taxon>Streptophyta</taxon>
        <taxon>Embryophyta</taxon>
        <taxon>Tracheophyta</taxon>
        <taxon>Spermatophyta</taxon>
        <taxon>Magnoliopsida</taxon>
        <taxon>eudicotyledons</taxon>
        <taxon>Gunneridae</taxon>
        <taxon>Pentapetalae</taxon>
        <taxon>asterids</taxon>
        <taxon>campanulids</taxon>
        <taxon>Apiales</taxon>
        <taxon>Apiaceae</taxon>
        <taxon>Apioideae</taxon>
        <taxon>Scandiceae</taxon>
        <taxon>Daucinae</taxon>
        <taxon>Daucus</taxon>
        <taxon>Daucus sect. Daucus</taxon>
    </lineage>
</organism>